<evidence type="ECO:0000256" key="19">
    <source>
        <dbReference type="ARBA" id="ARBA00023014"/>
    </source>
</evidence>
<dbReference type="GO" id="GO:0003882">
    <property type="term" value="F:CDP-diacylglycerol-serine O-phosphatidyltransferase activity"/>
    <property type="evidence" value="ECO:0007669"/>
    <property type="project" value="UniProtKB-EC"/>
</dbReference>
<keyword evidence="11" id="KW-0444">Lipid biosynthesis</keyword>
<keyword evidence="24" id="KW-1208">Phospholipid metabolism</keyword>
<dbReference type="GO" id="GO:0003677">
    <property type="term" value="F:DNA binding"/>
    <property type="evidence" value="ECO:0007669"/>
    <property type="project" value="UniProtKB-KW"/>
</dbReference>
<dbReference type="Gene3D" id="1.20.930.80">
    <property type="match status" value="1"/>
</dbReference>
<dbReference type="Pfam" id="PF01066">
    <property type="entry name" value="CDP-OH_P_transf"/>
    <property type="match status" value="1"/>
</dbReference>
<dbReference type="InterPro" id="IPR048254">
    <property type="entry name" value="CDP_ALCOHOL_P_TRANSF_CS"/>
</dbReference>
<evidence type="ECO:0000256" key="8">
    <source>
        <dbReference type="ARBA" id="ARBA00017171"/>
    </source>
</evidence>
<dbReference type="EC" id="2.7.8.8" evidence="7"/>
<accession>A0A8H6XD25</accession>
<keyword evidence="30" id="KW-1185">Reference proteome</keyword>
<evidence type="ECO:0000256" key="16">
    <source>
        <dbReference type="ARBA" id="ARBA00022824"/>
    </source>
</evidence>
<dbReference type="GO" id="GO:0005789">
    <property type="term" value="C:endoplasmic reticulum membrane"/>
    <property type="evidence" value="ECO:0007669"/>
    <property type="project" value="UniProtKB-SubCell"/>
</dbReference>
<dbReference type="GO" id="GO:0006659">
    <property type="term" value="P:phosphatidylserine biosynthetic process"/>
    <property type="evidence" value="ECO:0007669"/>
    <property type="project" value="UniProtKB-ARBA"/>
</dbReference>
<evidence type="ECO:0000256" key="5">
    <source>
        <dbReference type="ARBA" id="ARBA00010441"/>
    </source>
</evidence>
<evidence type="ECO:0000256" key="22">
    <source>
        <dbReference type="ARBA" id="ARBA00023136"/>
    </source>
</evidence>
<dbReference type="NCBIfam" id="TIGR00473">
    <property type="entry name" value="pssA"/>
    <property type="match status" value="1"/>
</dbReference>
<dbReference type="GO" id="GO:0005658">
    <property type="term" value="C:alpha DNA polymerase:primase complex"/>
    <property type="evidence" value="ECO:0007669"/>
    <property type="project" value="UniProtKB-ARBA"/>
</dbReference>
<comment type="caution">
    <text evidence="29">The sequence shown here is derived from an EMBL/GenBank/DDBJ whole genome shotgun (WGS) entry which is preliminary data.</text>
</comment>
<evidence type="ECO:0000256" key="9">
    <source>
        <dbReference type="ARBA" id="ARBA00022485"/>
    </source>
</evidence>
<dbReference type="PROSITE" id="PS00379">
    <property type="entry name" value="CDP_ALCOHOL_P_TRANSF"/>
    <property type="match status" value="1"/>
</dbReference>
<evidence type="ECO:0000256" key="24">
    <source>
        <dbReference type="ARBA" id="ARBA00023264"/>
    </source>
</evidence>
<evidence type="ECO:0000256" key="25">
    <source>
        <dbReference type="ARBA" id="ARBA00032361"/>
    </source>
</evidence>
<keyword evidence="19" id="KW-0411">Iron-sulfur</keyword>
<dbReference type="Proteomes" id="UP000620124">
    <property type="component" value="Unassembled WGS sequence"/>
</dbReference>
<sequence>MFKIEERSSALESNGKIQVELHRGAKYPHRLNFYDKPPLYDVSIEEFETSALDRLRILAEIESSAARNRTWEETKAVTSAQCEKYLPLKSSTAVGVDREAQRRTDHLGHFVLRLAFCRTEELRRRFVKAETTLFRVRYETDDSTERESFLNTRDFNWIAVDKSEKDKYKQELLSYQGRADTFEADKYYKVRWTRVPDLVDRRKVLLKGGWAYVPSREQSSIVYQEFETHLERDLLVTARCMPRLDEDTRLGGILDNLSQGFLAGVSSEWSAAPTDINGEGIKAEMVDDLAAKHFPMCMRNSHQRLRADHRLNHFGRLQYGLFLKVLGLSVEEAIIFWRKSFDRINDDTFNKMYKYNIRHSFGLEGKRANYPAKRRILTSGGDPGCPYRHFSPENLQSALLSTYGPQGLTSTDLYEVMNTVKGGHFHVACTRVFEITHSSSGVKKGDGIGGGESVTHPNQYAAKSMELAKAKEEKAMEMSIHCSSSSPTMSIRKRSSNGVPDQKAEALQQYQDSDGHFTLVRNFRLADLVTIMNGVCGSLSIFSSARYLLNNDIDNLWWALSLPLAGLMFDFLDGKVARWRKSSSMLGQELDSLADLVSFGVAPSLLAFVVGLRTYLDTVVLTGFICCGLARLARFNATVALVPKDEAGKAKYFEGLPIPSSLGLVAVLAYWTRQGWIEGQQGIPWGTLTLWGEAGGRGELHVVSIVFALWAAAMVSKTLRVPKI</sequence>
<dbReference type="GO" id="GO:0051539">
    <property type="term" value="F:4 iron, 4 sulfur cluster binding"/>
    <property type="evidence" value="ECO:0007669"/>
    <property type="project" value="UniProtKB-KW"/>
</dbReference>
<keyword evidence="21" id="KW-0238">DNA-binding</keyword>
<evidence type="ECO:0000256" key="4">
    <source>
        <dbReference type="ARBA" id="ARBA00005189"/>
    </source>
</evidence>
<dbReference type="InterPro" id="IPR043130">
    <property type="entry name" value="CDP-OH_PTrfase_TM_dom"/>
</dbReference>
<keyword evidence="13" id="KW-0812">Transmembrane</keyword>
<evidence type="ECO:0000256" key="27">
    <source>
        <dbReference type="RuleBase" id="RU003750"/>
    </source>
</evidence>
<evidence type="ECO:0000256" key="18">
    <source>
        <dbReference type="ARBA" id="ARBA00023004"/>
    </source>
</evidence>
<comment type="pathway">
    <text evidence="26">Phospholipid metabolism; phosphatidylethanolamine biosynthesis; phosphatidylethanolamine from CDP-diacylglycerol: step 1/2.</text>
</comment>
<dbReference type="FunFam" id="1.20.120.1760:FF:000022">
    <property type="entry name" value="CDP-diacylglycerol--serine O-phosphatidyltransferase"/>
    <property type="match status" value="1"/>
</dbReference>
<dbReference type="GO" id="GO:0006269">
    <property type="term" value="P:DNA replication, synthesis of primer"/>
    <property type="evidence" value="ECO:0007669"/>
    <property type="project" value="UniProtKB-KW"/>
</dbReference>
<keyword evidence="12 27" id="KW-0808">Transferase</keyword>
<dbReference type="InterPro" id="IPR004533">
    <property type="entry name" value="CDP-diaglyc--ser_O-PTrfase"/>
</dbReference>
<dbReference type="InterPro" id="IPR016558">
    <property type="entry name" value="DNA_primase_lsu_euk"/>
</dbReference>
<dbReference type="Pfam" id="PF26466">
    <property type="entry name" value="DNA_primase_lrg_N"/>
    <property type="match status" value="1"/>
</dbReference>
<dbReference type="GO" id="GO:0006270">
    <property type="term" value="P:DNA replication initiation"/>
    <property type="evidence" value="ECO:0007669"/>
    <property type="project" value="TreeGrafter"/>
</dbReference>
<evidence type="ECO:0000256" key="3">
    <source>
        <dbReference type="ARBA" id="ARBA00004477"/>
    </source>
</evidence>
<keyword evidence="14" id="KW-0235">DNA replication</keyword>
<gene>
    <name evidence="29" type="ORF">MVEN_02060200</name>
</gene>
<comment type="pathway">
    <text evidence="4">Lipid metabolism.</text>
</comment>
<dbReference type="Gene3D" id="1.20.120.1760">
    <property type="match status" value="1"/>
</dbReference>
<keyword evidence="18" id="KW-0408">Iron</keyword>
<dbReference type="EMBL" id="JACAZI010000021">
    <property type="protein sequence ID" value="KAF7338347.1"/>
    <property type="molecule type" value="Genomic_DNA"/>
</dbReference>
<keyword evidence="23" id="KW-0594">Phospholipid biosynthesis</keyword>
<dbReference type="InterPro" id="IPR000462">
    <property type="entry name" value="CDP-OH_P_trans"/>
</dbReference>
<keyword evidence="16" id="KW-0256">Endoplasmic reticulum</keyword>
<comment type="cofactor">
    <cofactor evidence="2">
        <name>[4Fe-4S] cluster</name>
        <dbReference type="ChEBI" id="CHEBI:49883"/>
    </cofactor>
</comment>
<evidence type="ECO:0000256" key="12">
    <source>
        <dbReference type="ARBA" id="ARBA00022679"/>
    </source>
</evidence>
<dbReference type="AlphaFoldDB" id="A0A8H6XD25"/>
<evidence type="ECO:0000256" key="6">
    <source>
        <dbReference type="ARBA" id="ARBA00010564"/>
    </source>
</evidence>
<evidence type="ECO:0000256" key="14">
    <source>
        <dbReference type="ARBA" id="ARBA00022705"/>
    </source>
</evidence>
<evidence type="ECO:0000256" key="17">
    <source>
        <dbReference type="ARBA" id="ARBA00022989"/>
    </source>
</evidence>
<dbReference type="Pfam" id="PF04104">
    <property type="entry name" value="DNA_primase_lrg"/>
    <property type="match status" value="1"/>
</dbReference>
<keyword evidence="17" id="KW-1133">Transmembrane helix</keyword>
<name>A0A8H6XD25_9AGAR</name>
<dbReference type="PANTHER" id="PTHR10537:SF3">
    <property type="entry name" value="DNA PRIMASE LARGE SUBUNIT"/>
    <property type="match status" value="1"/>
</dbReference>
<evidence type="ECO:0000256" key="10">
    <source>
        <dbReference type="ARBA" id="ARBA00022515"/>
    </source>
</evidence>
<dbReference type="GO" id="GO:0046872">
    <property type="term" value="F:metal ion binding"/>
    <property type="evidence" value="ECO:0007669"/>
    <property type="project" value="UniProtKB-KW"/>
</dbReference>
<dbReference type="InterPro" id="IPR058560">
    <property type="entry name" value="DNA_primase_C"/>
</dbReference>
<evidence type="ECO:0000313" key="30">
    <source>
        <dbReference type="Proteomes" id="UP000620124"/>
    </source>
</evidence>
<dbReference type="OrthoDB" id="421393at2759"/>
<evidence type="ECO:0000256" key="20">
    <source>
        <dbReference type="ARBA" id="ARBA00023098"/>
    </source>
</evidence>
<evidence type="ECO:0000256" key="13">
    <source>
        <dbReference type="ARBA" id="ARBA00022692"/>
    </source>
</evidence>
<evidence type="ECO:0000256" key="26">
    <source>
        <dbReference type="ARBA" id="ARBA00060701"/>
    </source>
</evidence>
<dbReference type="InterPro" id="IPR007238">
    <property type="entry name" value="DNA_primase_lsu_euk/arc"/>
</dbReference>
<dbReference type="PANTHER" id="PTHR10537">
    <property type="entry name" value="DNA PRIMASE LARGE SUBUNIT"/>
    <property type="match status" value="1"/>
</dbReference>
<keyword evidence="20" id="KW-0443">Lipid metabolism</keyword>
<dbReference type="CDD" id="cd07322">
    <property type="entry name" value="PriL_PriS_Eukaryotic"/>
    <property type="match status" value="1"/>
</dbReference>
<comment type="similarity">
    <text evidence="5 27">Belongs to the CDP-alcohol phosphatidyltransferase class-I family.</text>
</comment>
<organism evidence="29 30">
    <name type="scientific">Mycena venus</name>
    <dbReference type="NCBI Taxonomy" id="2733690"/>
    <lineage>
        <taxon>Eukaryota</taxon>
        <taxon>Fungi</taxon>
        <taxon>Dikarya</taxon>
        <taxon>Basidiomycota</taxon>
        <taxon>Agaricomycotina</taxon>
        <taxon>Agaricomycetes</taxon>
        <taxon>Agaricomycetidae</taxon>
        <taxon>Agaricales</taxon>
        <taxon>Marasmiineae</taxon>
        <taxon>Mycenaceae</taxon>
        <taxon>Mycena</taxon>
    </lineage>
</organism>
<comment type="catalytic activity">
    <reaction evidence="1">
        <text>a CDP-1,2-diacyl-sn-glycerol + L-serine = a 1,2-diacyl-sn-glycero-3-phospho-L-serine + CMP + H(+)</text>
        <dbReference type="Rhea" id="RHEA:16913"/>
        <dbReference type="ChEBI" id="CHEBI:15378"/>
        <dbReference type="ChEBI" id="CHEBI:33384"/>
        <dbReference type="ChEBI" id="CHEBI:57262"/>
        <dbReference type="ChEBI" id="CHEBI:58332"/>
        <dbReference type="ChEBI" id="CHEBI:60377"/>
        <dbReference type="EC" id="2.7.8.8"/>
    </reaction>
</comment>
<evidence type="ECO:0000256" key="21">
    <source>
        <dbReference type="ARBA" id="ARBA00023125"/>
    </source>
</evidence>
<evidence type="ECO:0000259" key="28">
    <source>
        <dbReference type="Pfam" id="PF04104"/>
    </source>
</evidence>
<keyword evidence="22" id="KW-0472">Membrane</keyword>
<protein>
    <recommendedName>
        <fullName evidence="8">CDP-diacylglycerol--serine O-phosphatidyltransferase</fullName>
        <ecNumber evidence="7">2.7.8.8</ecNumber>
    </recommendedName>
    <alternativeName>
        <fullName evidence="25">Phosphatidylserine synthase</fullName>
    </alternativeName>
</protein>
<comment type="subcellular location">
    <subcellularLocation>
        <location evidence="3">Endoplasmic reticulum membrane</location>
        <topology evidence="3">Multi-pass membrane protein</topology>
    </subcellularLocation>
</comment>
<reference evidence="29" key="1">
    <citation type="submission" date="2020-05" db="EMBL/GenBank/DDBJ databases">
        <title>Mycena genomes resolve the evolution of fungal bioluminescence.</title>
        <authorList>
            <person name="Tsai I.J."/>
        </authorList>
    </citation>
    <scope>NUCLEOTIDE SEQUENCE</scope>
    <source>
        <strain evidence="29">CCC161011</strain>
    </source>
</reference>
<feature type="domain" description="DNA primase large subunit C-terminal" evidence="28">
    <location>
        <begin position="288"/>
        <end position="460"/>
    </location>
</feature>
<evidence type="ECO:0000313" key="29">
    <source>
        <dbReference type="EMBL" id="KAF7338347.1"/>
    </source>
</evidence>
<evidence type="ECO:0000256" key="7">
    <source>
        <dbReference type="ARBA" id="ARBA00013174"/>
    </source>
</evidence>
<evidence type="ECO:0000256" key="2">
    <source>
        <dbReference type="ARBA" id="ARBA00001966"/>
    </source>
</evidence>
<keyword evidence="15" id="KW-0479">Metal-binding</keyword>
<evidence type="ECO:0000256" key="15">
    <source>
        <dbReference type="ARBA" id="ARBA00022723"/>
    </source>
</evidence>
<evidence type="ECO:0000256" key="11">
    <source>
        <dbReference type="ARBA" id="ARBA00022516"/>
    </source>
</evidence>
<proteinExistence type="inferred from homology"/>
<evidence type="ECO:0000256" key="23">
    <source>
        <dbReference type="ARBA" id="ARBA00023209"/>
    </source>
</evidence>
<keyword evidence="9" id="KW-0004">4Fe-4S</keyword>
<evidence type="ECO:0000256" key="1">
    <source>
        <dbReference type="ARBA" id="ARBA00000287"/>
    </source>
</evidence>
<keyword evidence="10" id="KW-0639">Primosome</keyword>
<comment type="similarity">
    <text evidence="6">Belongs to the eukaryotic-type primase large subunit family.</text>
</comment>